<dbReference type="Pfam" id="PF01554">
    <property type="entry name" value="MatE"/>
    <property type="match status" value="1"/>
</dbReference>
<reference evidence="3" key="1">
    <citation type="submission" date="2022-02" db="EMBL/GenBank/DDBJ databases">
        <authorList>
            <person name="Henning P.M."/>
            <person name="McCubbin A.G."/>
            <person name="Shore J.S."/>
        </authorList>
    </citation>
    <scope>NUCLEOTIDE SEQUENCE</scope>
    <source>
        <strain evidence="3">F60SS</strain>
        <tissue evidence="3">Leaves</tissue>
    </source>
</reference>
<feature type="transmembrane region" description="Helical" evidence="2">
    <location>
        <begin position="210"/>
        <end position="229"/>
    </location>
</feature>
<dbReference type="PANTHER" id="PTHR11206">
    <property type="entry name" value="MULTIDRUG RESISTANCE PROTEIN"/>
    <property type="match status" value="1"/>
</dbReference>
<keyword evidence="4" id="KW-1185">Reference proteome</keyword>
<feature type="transmembrane region" description="Helical" evidence="2">
    <location>
        <begin position="166"/>
        <end position="190"/>
    </location>
</feature>
<keyword evidence="2" id="KW-0472">Membrane</keyword>
<proteinExistence type="inferred from homology"/>
<name>A0A9Q0FHS1_9ROSI</name>
<evidence type="ECO:0000313" key="3">
    <source>
        <dbReference type="EMBL" id="KAJ4830587.1"/>
    </source>
</evidence>
<dbReference type="GO" id="GO:0015297">
    <property type="term" value="F:antiporter activity"/>
    <property type="evidence" value="ECO:0007669"/>
    <property type="project" value="InterPro"/>
</dbReference>
<evidence type="ECO:0008006" key="5">
    <source>
        <dbReference type="Google" id="ProtNLM"/>
    </source>
</evidence>
<keyword evidence="2" id="KW-0812">Transmembrane</keyword>
<organism evidence="3 4">
    <name type="scientific">Turnera subulata</name>
    <dbReference type="NCBI Taxonomy" id="218843"/>
    <lineage>
        <taxon>Eukaryota</taxon>
        <taxon>Viridiplantae</taxon>
        <taxon>Streptophyta</taxon>
        <taxon>Embryophyta</taxon>
        <taxon>Tracheophyta</taxon>
        <taxon>Spermatophyta</taxon>
        <taxon>Magnoliopsida</taxon>
        <taxon>eudicotyledons</taxon>
        <taxon>Gunneridae</taxon>
        <taxon>Pentapetalae</taxon>
        <taxon>rosids</taxon>
        <taxon>fabids</taxon>
        <taxon>Malpighiales</taxon>
        <taxon>Passifloraceae</taxon>
        <taxon>Turnera</taxon>
    </lineage>
</organism>
<dbReference type="InterPro" id="IPR002528">
    <property type="entry name" value="MATE_fam"/>
</dbReference>
<feature type="transmembrane region" description="Helical" evidence="2">
    <location>
        <begin position="130"/>
        <end position="154"/>
    </location>
</feature>
<dbReference type="AlphaFoldDB" id="A0A9Q0FHS1"/>
<evidence type="ECO:0000256" key="1">
    <source>
        <dbReference type="ARBA" id="ARBA00010199"/>
    </source>
</evidence>
<feature type="transmembrane region" description="Helical" evidence="2">
    <location>
        <begin position="241"/>
        <end position="265"/>
    </location>
</feature>
<dbReference type="OrthoDB" id="2126698at2759"/>
<dbReference type="GO" id="GO:0016020">
    <property type="term" value="C:membrane"/>
    <property type="evidence" value="ECO:0007669"/>
    <property type="project" value="InterPro"/>
</dbReference>
<evidence type="ECO:0000313" key="4">
    <source>
        <dbReference type="Proteomes" id="UP001141552"/>
    </source>
</evidence>
<sequence length="321" mass="35462">MLPVFLFSARILKLLGQEGNIAIAAGYLSLWFIPVLFFMALHITIQQYLQAQLKNMIVGWLSALSFMIHVLLSWIFVTKLNMGIPGAMGAMILSNWFILIGEVVYVVGGWCPETWKGFTLAAFSDLLPILKLSISSGIMVCLEVWYNAVLVLLAGYMDNAKTQISAFSICLNISAWNFTLCVGFLVAVSVRVANELGAGNVRAAIFSIKVTLSTTISIQVLFWILCLIFGRVAIGAGSQTVVAYVNICSYYVLGVPIGLLLGYVAHLQVKGIWIGMLIGVVMQTLTLGYITLRTDWNEQVNKASQRLRQWLLRPSSEEDYS</sequence>
<comment type="similarity">
    <text evidence="1">Belongs to the multi antimicrobial extrusion (MATE) (TC 2.A.66.1) family.</text>
</comment>
<gene>
    <name evidence="3" type="ORF">Tsubulata_004759</name>
</gene>
<feature type="transmembrane region" description="Helical" evidence="2">
    <location>
        <begin position="57"/>
        <end position="77"/>
    </location>
</feature>
<dbReference type="Proteomes" id="UP001141552">
    <property type="component" value="Unassembled WGS sequence"/>
</dbReference>
<dbReference type="EMBL" id="JAKUCV010005600">
    <property type="protein sequence ID" value="KAJ4830587.1"/>
    <property type="molecule type" value="Genomic_DNA"/>
</dbReference>
<accession>A0A9Q0FHS1</accession>
<evidence type="ECO:0000256" key="2">
    <source>
        <dbReference type="SAM" id="Phobius"/>
    </source>
</evidence>
<feature type="transmembrane region" description="Helical" evidence="2">
    <location>
        <begin position="21"/>
        <end position="45"/>
    </location>
</feature>
<dbReference type="GO" id="GO:0042910">
    <property type="term" value="F:xenobiotic transmembrane transporter activity"/>
    <property type="evidence" value="ECO:0007669"/>
    <property type="project" value="InterPro"/>
</dbReference>
<comment type="caution">
    <text evidence="3">The sequence shown here is derived from an EMBL/GenBank/DDBJ whole genome shotgun (WGS) entry which is preliminary data.</text>
</comment>
<feature type="transmembrane region" description="Helical" evidence="2">
    <location>
        <begin position="271"/>
        <end position="292"/>
    </location>
</feature>
<protein>
    <recommendedName>
        <fullName evidence="5">Polysaccharide biosynthesis protein C-terminal domain-containing protein</fullName>
    </recommendedName>
</protein>
<feature type="transmembrane region" description="Helical" evidence="2">
    <location>
        <begin position="89"/>
        <end position="110"/>
    </location>
</feature>
<reference evidence="3" key="2">
    <citation type="journal article" date="2023" name="Plants (Basel)">
        <title>Annotation of the Turnera subulata (Passifloraceae) Draft Genome Reveals the S-Locus Evolved after the Divergence of Turneroideae from Passifloroideae in a Stepwise Manner.</title>
        <authorList>
            <person name="Henning P.M."/>
            <person name="Roalson E.H."/>
            <person name="Mir W."/>
            <person name="McCubbin A.G."/>
            <person name="Shore J.S."/>
        </authorList>
    </citation>
    <scope>NUCLEOTIDE SEQUENCE</scope>
    <source>
        <strain evidence="3">F60SS</strain>
    </source>
</reference>
<keyword evidence="2" id="KW-1133">Transmembrane helix</keyword>